<dbReference type="Gene3D" id="3.40.50.720">
    <property type="entry name" value="NAD(P)-binding Rossmann-like Domain"/>
    <property type="match status" value="2"/>
</dbReference>
<dbReference type="PANTHER" id="PTHR43775:SF49">
    <property type="entry name" value="SYNTHASE, PUTATIVE (JCVI)-RELATED"/>
    <property type="match status" value="1"/>
</dbReference>
<dbReference type="InterPro" id="IPR013968">
    <property type="entry name" value="PKS_KR"/>
</dbReference>
<evidence type="ECO:0000256" key="2">
    <source>
        <dbReference type="ARBA" id="ARBA00022553"/>
    </source>
</evidence>
<dbReference type="Pfam" id="PF02801">
    <property type="entry name" value="Ketoacyl-synt_C"/>
    <property type="match status" value="1"/>
</dbReference>
<name>A0ABR0SHF1_9HYPO</name>
<evidence type="ECO:0000259" key="12">
    <source>
        <dbReference type="PROSITE" id="PS52019"/>
    </source>
</evidence>
<dbReference type="Gene3D" id="3.40.366.10">
    <property type="entry name" value="Malonyl-Coenzyme A Acyl Carrier Protein, domain 2"/>
    <property type="match status" value="1"/>
</dbReference>
<feature type="domain" description="Ketosynthase family 3 (KS3)" evidence="11">
    <location>
        <begin position="8"/>
        <end position="429"/>
    </location>
</feature>
<dbReference type="InterPro" id="IPR016035">
    <property type="entry name" value="Acyl_Trfase/lysoPLipase"/>
</dbReference>
<dbReference type="Pfam" id="PF23297">
    <property type="entry name" value="ACP_SdgA_C"/>
    <property type="match status" value="1"/>
</dbReference>
<dbReference type="Pfam" id="PF23114">
    <property type="entry name" value="NAD-bd_HRPKS_sdrA"/>
    <property type="match status" value="1"/>
</dbReference>
<dbReference type="InterPro" id="IPR016036">
    <property type="entry name" value="Malonyl_transacylase_ACP-bd"/>
</dbReference>
<evidence type="ECO:0000313" key="13">
    <source>
        <dbReference type="EMBL" id="KAK5991578.1"/>
    </source>
</evidence>
<dbReference type="Pfam" id="PF16197">
    <property type="entry name" value="KAsynt_C_assoc"/>
    <property type="match status" value="1"/>
</dbReference>
<dbReference type="InterPro" id="IPR020807">
    <property type="entry name" value="PKS_DH"/>
</dbReference>
<dbReference type="SMART" id="SM00822">
    <property type="entry name" value="PKS_KR"/>
    <property type="match status" value="1"/>
</dbReference>
<dbReference type="InterPro" id="IPR050091">
    <property type="entry name" value="PKS_NRPS_Biosynth_Enz"/>
</dbReference>
<dbReference type="SMART" id="SM00825">
    <property type="entry name" value="PKS_KS"/>
    <property type="match status" value="1"/>
</dbReference>
<dbReference type="Pfam" id="PF08659">
    <property type="entry name" value="KR"/>
    <property type="match status" value="1"/>
</dbReference>
<dbReference type="InterPro" id="IPR049900">
    <property type="entry name" value="PKS_mFAS_DH"/>
</dbReference>
<dbReference type="InterPro" id="IPR001227">
    <property type="entry name" value="Ac_transferase_dom_sf"/>
</dbReference>
<organism evidence="13 14">
    <name type="scientific">Cladobotryum mycophilum</name>
    <dbReference type="NCBI Taxonomy" id="491253"/>
    <lineage>
        <taxon>Eukaryota</taxon>
        <taxon>Fungi</taxon>
        <taxon>Dikarya</taxon>
        <taxon>Ascomycota</taxon>
        <taxon>Pezizomycotina</taxon>
        <taxon>Sordariomycetes</taxon>
        <taxon>Hypocreomycetidae</taxon>
        <taxon>Hypocreales</taxon>
        <taxon>Hypocreaceae</taxon>
        <taxon>Cladobotryum</taxon>
    </lineage>
</organism>
<dbReference type="InterPro" id="IPR011032">
    <property type="entry name" value="GroES-like_sf"/>
</dbReference>
<feature type="compositionally biased region" description="Basic and acidic residues" evidence="9">
    <location>
        <begin position="449"/>
        <end position="464"/>
    </location>
</feature>
<dbReference type="InterPro" id="IPR057326">
    <property type="entry name" value="KR_dom"/>
</dbReference>
<dbReference type="PANTHER" id="PTHR43775">
    <property type="entry name" value="FATTY ACID SYNTHASE"/>
    <property type="match status" value="1"/>
</dbReference>
<evidence type="ECO:0000256" key="9">
    <source>
        <dbReference type="SAM" id="MobiDB-lite"/>
    </source>
</evidence>
<dbReference type="Pfam" id="PF14765">
    <property type="entry name" value="PS-DH"/>
    <property type="match status" value="1"/>
</dbReference>
<proteinExistence type="predicted"/>
<sequence>MTSDRNPPEPIAIIGMGLRLPGGVSTPDDFWDLLVEKRDGKCRVPKDRYNVEAFHGDKTSRQNVATEYGYFLKDVNIKTFDASFFSAKRAEVEVADPQQRLLLEVVWECMESAGQTSLRGSNTGVYVGAFGEDWHNMLHLDKQISSAYRVISAGDFVLSNRISYEFDLRGPSMTIRTACSASMTGLHLACQALYNGDCPTAIVAGSSIIMDPDMTLDMSQQGVLSPSGSCKTFDAAADGFARGEAINAILIKPLKDALRDGDPIRGVIRSTAVNSDGKTSHMGSPSTASQEAMIRRAYEVACLDDFSQTPFVECHGTGTAVGDPLEAQAVASVFGGGDHVTYIGSVKPNMGHGEGASGITSIIKGVLALEHEIIPPNINFSNPNPKIPFNEHRLQVPVEPIPWPKDRQLRVSVNSFGIGGANAHVILDSPAIYNIPRTITRKPIKSKKKPEEKTNGHSEGKTEANGDSQTDTNGHVQNESNGHAEFSDSHLQNEGARVQVSTDSDQETAGMPETTANGHVDGIKVNGSSGHTNGTSHQVANGISDTAPNGHTGVHANGETNGNGVTISELEAKENTNGHADDKEEDEKIEYIKHWPRLLTISANSSTSLQIRVDNLREYLESRPGSLDDLAHTLALHRVHMPHRTFCVADGGPLEFSAFQKTSAIGTTAEATGRVAYVFTGQGAQWAGMGKSLIEGSPSFRDDIRMMDRALQQLSEPPSWTIEGLLCAEDAESKENISKAEFSQPLCTAIQIAIVNFLSNCGVKPDAVVGHSSGEIAAAYAAGAITQDEAIVCAYLRGLATKRQTRTGSMAALGLGKDAVSQYLVDGVEIACENSPKSVTISGDSDAVDQVLEAINAKDPEIFTRKLHINMAYHSHHMREIGEIYEGMMKPHLSPKGILVPFYSSVSGHLATAKSKLGRSYWRSNLESPVLFHTAVGNLLNDLPDVSILLEIGPHSALQGPLRQIVQDRGSKKAPTYVPTLVRDHDSATSLFATAGNLYACDYAIDFTFLNPTASLLTDLPTYPFDHSQDFWKENRVSQAWRNRAHAHHELLGSRCLEASERDHKVESNVVFPCAGYIAMMGEAIRQILGSESYVLRNLMVKGALVLTENEPIELMTTMRRLRLTELTNSSTWHDISISTFNGTSWIENCIAQGRAGDEDSINKPLARTIDPCVRHLSHTSFYERMQHMGLHYGPRFKGLQNLTAHPDKDVATGSMINDASEWEATYSVHPTTLDFCIQLGAVAYSRGIARRLNSLALPIDIRHIVVNPGGPELIAEAEHDAQSGTGNLVAVDKESNKIVVKLDKGRGIEFNTGNDTKNMLHAARVTFRPDIDLLSLNGLLSRTVTTHSSQIITEKVGILALLQLLDVAQSLDVPPSGHLGKYVSWLQKERDGFLRGERNEIVPEAREWVPIDGESRQALMQSLLEELEALGDSGVSKVARVSFDASQTQTAEAILTGKLNPVEFFIENDRFIDLYGYYSTLTSADEFFQLCAHSKPQMKVLEIGAGTGATTTIALKSLLSQNGTRMYSQYVFSDVSNGFLNTAKELFKDFGGIEYKTLDIEKDPAEQDFELGTFDLVIASNVLHATASLQTSLKNVRSLLRPGGRLYLQELVLPICWRTINLNFGLLPGWWVGENDGRVDAPFVTVERWRKELLDAGFSGCDALLVDSDAPYHACANIISTAVAPAVEAKPISFLYKSERHEFALKLADALEQDGIEVQWSKIGEKELQVKGQDVISTIELEDSYFSNISEEDYKTFMDYLSTFEAGMLWLTRTAQVGCTDPRYSLVVGLARTIRAELSVEFWTAELETLDDVDVTAMVGIARKFRSREPMERILDAEYSVNNGNVNVGRYDWFALERELQSDLEDDAPKQLLIGQKGLLDSLHWVQQEAVEPKDDEVEVAIHCDIMIAMGLVKGADDCLGFEASGVITRVGSKVDKVKVGDQVMTIYSGLLATRKVVPASAIFPLPNSVTLEEAVTMPIVYATVLYCVITVARLEKGQSILIHSACGGVGQAALNVCQMLGAEIYTTVGSEEKVEYLIKNHNVPRERIFHSRDASFLDGIMQATNNRGVDFVLNSLSGDLLHASWQCVAKYGKMLEIGKRDILERGQLPLSMFTHNRTFHGIDLESLFHDDPDRMGQLTKQLRQLSDKGVAKPIRPIHAFSAESLNEAFRFFKQGKHIGKIVITIPDTKDIPSTKAIQPLSLSGASTYLLVGGLGGIGKATVRFMVERGARHFCFLSRSAGKSEQDQIFFRELESQGCHIAAVAGSVAELADVKKAVEAAPTPIAGVLQMSMVLRDQPLLQTSYEDWTTVHSPKVTGTWNLHNALSETKLDFFVLLGSLSGVVGHPGQSNYAAANSFLDSFVQYRHGLGLPCSVMDLGGVEGVGYLHDRPNKLHQYKASGLFLVQEQHLMDALQISIKQSFSSTAVTSAGSRSSFINMSQLAVGLKSTRTMADAHNRALFKGDVRFAMYNNIEETDNLSNETRDEGLREFLNEAERNPEILNDPETLERASLEIGKTLFGFLMIPEENLDVEMTLSSIGVDSLVAIEIRNWWRRTLLVEITVLEIMNTGTIKGLGKLAISALAEKYSVKRDEDGDGETGKS</sequence>
<dbReference type="InterPro" id="IPR020843">
    <property type="entry name" value="ER"/>
</dbReference>
<dbReference type="Gene3D" id="1.10.1200.10">
    <property type="entry name" value="ACP-like"/>
    <property type="match status" value="1"/>
</dbReference>
<dbReference type="SMART" id="SM00829">
    <property type="entry name" value="PKS_ER"/>
    <property type="match status" value="1"/>
</dbReference>
<dbReference type="InterPro" id="IPR042104">
    <property type="entry name" value="PKS_dehydratase_sf"/>
</dbReference>
<dbReference type="CDD" id="cd05195">
    <property type="entry name" value="enoyl_red"/>
    <property type="match status" value="1"/>
</dbReference>
<dbReference type="SUPFAM" id="SSF50129">
    <property type="entry name" value="GroES-like"/>
    <property type="match status" value="1"/>
</dbReference>
<feature type="region of interest" description="Disordered" evidence="9">
    <location>
        <begin position="443"/>
        <end position="534"/>
    </location>
</feature>
<dbReference type="InterPro" id="IPR056501">
    <property type="entry name" value="NAD-bd_HRPKS_sdrA"/>
</dbReference>
<dbReference type="SUPFAM" id="SSF53901">
    <property type="entry name" value="Thiolase-like"/>
    <property type="match status" value="1"/>
</dbReference>
<dbReference type="SMART" id="SM00823">
    <property type="entry name" value="PKS_PP"/>
    <property type="match status" value="1"/>
</dbReference>
<dbReference type="EMBL" id="JAVFKD010000014">
    <property type="protein sequence ID" value="KAK5991578.1"/>
    <property type="molecule type" value="Genomic_DNA"/>
</dbReference>
<evidence type="ECO:0000256" key="5">
    <source>
        <dbReference type="ARBA" id="ARBA00022857"/>
    </source>
</evidence>
<gene>
    <name evidence="13" type="ORF">PT974_09863</name>
</gene>
<dbReference type="Gene3D" id="3.40.50.150">
    <property type="entry name" value="Vaccinia Virus protein VP39"/>
    <property type="match status" value="1"/>
</dbReference>
<dbReference type="InterPro" id="IPR014043">
    <property type="entry name" value="Acyl_transferase_dom"/>
</dbReference>
<dbReference type="InterPro" id="IPR049551">
    <property type="entry name" value="PKS_DH_C"/>
</dbReference>
<evidence type="ECO:0000313" key="14">
    <source>
        <dbReference type="Proteomes" id="UP001338125"/>
    </source>
</evidence>
<dbReference type="Pfam" id="PF00109">
    <property type="entry name" value="ketoacyl-synt"/>
    <property type="match status" value="1"/>
</dbReference>
<keyword evidence="6" id="KW-0560">Oxidoreductase</keyword>
<dbReference type="Gene3D" id="3.10.129.110">
    <property type="entry name" value="Polyketide synthase dehydratase"/>
    <property type="match status" value="1"/>
</dbReference>
<dbReference type="Gene3D" id="3.90.180.10">
    <property type="entry name" value="Medium-chain alcohol dehydrogenases, catalytic domain"/>
    <property type="match status" value="1"/>
</dbReference>
<keyword evidence="1" id="KW-0596">Phosphopantetheine</keyword>
<dbReference type="CDD" id="cd00833">
    <property type="entry name" value="PKS"/>
    <property type="match status" value="1"/>
</dbReference>
<dbReference type="InterPro" id="IPR032821">
    <property type="entry name" value="PKS_assoc"/>
</dbReference>
<dbReference type="InterPro" id="IPR014030">
    <property type="entry name" value="Ketoacyl_synth_N"/>
</dbReference>
<dbReference type="InterPro" id="IPR049552">
    <property type="entry name" value="PKS_DH_N"/>
</dbReference>
<dbReference type="Pfam" id="PF21089">
    <property type="entry name" value="PKS_DH_N"/>
    <property type="match status" value="1"/>
</dbReference>
<dbReference type="InterPro" id="IPR020841">
    <property type="entry name" value="PKS_Beta-ketoAc_synthase_dom"/>
</dbReference>
<accession>A0ABR0SHF1</accession>
<keyword evidence="2" id="KW-0597">Phosphoprotein</keyword>
<dbReference type="InterPro" id="IPR029063">
    <property type="entry name" value="SAM-dependent_MTases_sf"/>
</dbReference>
<dbReference type="PROSITE" id="PS52019">
    <property type="entry name" value="PKS_MFAS_DH"/>
    <property type="match status" value="1"/>
</dbReference>
<feature type="compositionally biased region" description="Polar residues" evidence="9">
    <location>
        <begin position="465"/>
        <end position="481"/>
    </location>
</feature>
<evidence type="ECO:0000256" key="1">
    <source>
        <dbReference type="ARBA" id="ARBA00022450"/>
    </source>
</evidence>
<keyword evidence="5" id="KW-0521">NADP</keyword>
<dbReference type="InterPro" id="IPR014031">
    <property type="entry name" value="Ketoacyl_synth_C"/>
</dbReference>
<feature type="domain" description="Carrier" evidence="10">
    <location>
        <begin position="2507"/>
        <end position="2584"/>
    </location>
</feature>
<keyword evidence="4" id="KW-0808">Transferase</keyword>
<dbReference type="PROSITE" id="PS52004">
    <property type="entry name" value="KS3_2"/>
    <property type="match status" value="1"/>
</dbReference>
<feature type="domain" description="PKS/mFAS DH" evidence="12">
    <location>
        <begin position="1023"/>
        <end position="1317"/>
    </location>
</feature>
<protein>
    <submittedName>
        <fullName evidence="13">Highly reducing polyketide synthase gloL</fullName>
    </submittedName>
</protein>
<dbReference type="Gene3D" id="3.40.47.10">
    <property type="match status" value="1"/>
</dbReference>
<dbReference type="SMART" id="SM00827">
    <property type="entry name" value="PKS_AT"/>
    <property type="match status" value="1"/>
</dbReference>
<dbReference type="InterPro" id="IPR020806">
    <property type="entry name" value="PKS_PP-bd"/>
</dbReference>
<dbReference type="CDD" id="cd02440">
    <property type="entry name" value="AdoMet_MTases"/>
    <property type="match status" value="1"/>
</dbReference>
<dbReference type="Pfam" id="PF00698">
    <property type="entry name" value="Acyl_transf_1"/>
    <property type="match status" value="1"/>
</dbReference>
<dbReference type="InterPro" id="IPR009081">
    <property type="entry name" value="PP-bd_ACP"/>
</dbReference>
<dbReference type="Gene3D" id="3.30.70.3290">
    <property type="match status" value="1"/>
</dbReference>
<keyword evidence="7" id="KW-0511">Multifunctional enzyme</keyword>
<keyword evidence="14" id="KW-1185">Reference proteome</keyword>
<dbReference type="SUPFAM" id="SSF51735">
    <property type="entry name" value="NAD(P)-binding Rossmann-fold domains"/>
    <property type="match status" value="2"/>
</dbReference>
<feature type="region of interest" description="C-terminal hotdog fold" evidence="8">
    <location>
        <begin position="1174"/>
        <end position="1317"/>
    </location>
</feature>
<dbReference type="Pfam" id="PF08242">
    <property type="entry name" value="Methyltransf_12"/>
    <property type="match status" value="1"/>
</dbReference>
<evidence type="ECO:0000256" key="8">
    <source>
        <dbReference type="PROSITE-ProRule" id="PRU01363"/>
    </source>
</evidence>
<dbReference type="InterPro" id="IPR036736">
    <property type="entry name" value="ACP-like_sf"/>
</dbReference>
<dbReference type="InterPro" id="IPR016039">
    <property type="entry name" value="Thiolase-like"/>
</dbReference>
<feature type="active site" description="Proton donor; for dehydratase activity" evidence="8">
    <location>
        <position position="1235"/>
    </location>
</feature>
<dbReference type="SUPFAM" id="SSF53335">
    <property type="entry name" value="S-adenosyl-L-methionine-dependent methyltransferases"/>
    <property type="match status" value="1"/>
</dbReference>
<reference evidence="13 14" key="1">
    <citation type="submission" date="2024-01" db="EMBL/GenBank/DDBJ databases">
        <title>Complete genome of Cladobotryum mycophilum ATHUM6906.</title>
        <authorList>
            <person name="Christinaki A.C."/>
            <person name="Myridakis A.I."/>
            <person name="Kouvelis V.N."/>
        </authorList>
    </citation>
    <scope>NUCLEOTIDE SEQUENCE [LARGE SCALE GENOMIC DNA]</scope>
    <source>
        <strain evidence="13 14">ATHUM6906</strain>
    </source>
</reference>
<dbReference type="PROSITE" id="PS50075">
    <property type="entry name" value="CARRIER"/>
    <property type="match status" value="1"/>
</dbReference>
<dbReference type="SMART" id="SM00826">
    <property type="entry name" value="PKS_DH"/>
    <property type="match status" value="1"/>
</dbReference>
<dbReference type="Pfam" id="PF13602">
    <property type="entry name" value="ADH_zinc_N_2"/>
    <property type="match status" value="1"/>
</dbReference>
<feature type="active site" description="Proton acceptor; for dehydratase activity" evidence="8">
    <location>
        <position position="1064"/>
    </location>
</feature>
<dbReference type="InterPro" id="IPR013217">
    <property type="entry name" value="Methyltransf_12"/>
</dbReference>
<feature type="region of interest" description="N-terminal hotdog fold" evidence="8">
    <location>
        <begin position="1023"/>
        <end position="1161"/>
    </location>
</feature>
<dbReference type="SUPFAM" id="SSF55048">
    <property type="entry name" value="Probable ACP-binding domain of malonyl-CoA ACP transacylase"/>
    <property type="match status" value="1"/>
</dbReference>
<evidence type="ECO:0000259" key="10">
    <source>
        <dbReference type="PROSITE" id="PS50075"/>
    </source>
</evidence>
<dbReference type="Pfam" id="PF22621">
    <property type="entry name" value="CurL-like_PKS_C"/>
    <property type="match status" value="1"/>
</dbReference>
<evidence type="ECO:0000256" key="3">
    <source>
        <dbReference type="ARBA" id="ARBA00022603"/>
    </source>
</evidence>
<comment type="caution">
    <text evidence="13">The sequence shown here is derived from an EMBL/GenBank/DDBJ whole genome shotgun (WGS) entry which is preliminary data.</text>
</comment>
<dbReference type="Proteomes" id="UP001338125">
    <property type="component" value="Unassembled WGS sequence"/>
</dbReference>
<evidence type="ECO:0000256" key="6">
    <source>
        <dbReference type="ARBA" id="ARBA00023002"/>
    </source>
</evidence>
<dbReference type="InterPro" id="IPR036291">
    <property type="entry name" value="NAD(P)-bd_dom_sf"/>
</dbReference>
<keyword evidence="3" id="KW-0489">Methyltransferase</keyword>
<dbReference type="SUPFAM" id="SSF52151">
    <property type="entry name" value="FabD/lysophospholipase-like"/>
    <property type="match status" value="1"/>
</dbReference>
<evidence type="ECO:0000256" key="4">
    <source>
        <dbReference type="ARBA" id="ARBA00022679"/>
    </source>
</evidence>
<dbReference type="SUPFAM" id="SSF47336">
    <property type="entry name" value="ACP-like"/>
    <property type="match status" value="1"/>
</dbReference>
<evidence type="ECO:0000259" key="11">
    <source>
        <dbReference type="PROSITE" id="PS52004"/>
    </source>
</evidence>
<evidence type="ECO:0000256" key="7">
    <source>
        <dbReference type="ARBA" id="ARBA00023268"/>
    </source>
</evidence>